<dbReference type="PANTHER" id="PTHR35586:SF1">
    <property type="entry name" value="SLL1691 PROTEIN"/>
    <property type="match status" value="1"/>
</dbReference>
<evidence type="ECO:0000313" key="1">
    <source>
        <dbReference type="EMBL" id="AFZ50462.1"/>
    </source>
</evidence>
<reference evidence="1" key="1">
    <citation type="submission" date="2012-04" db="EMBL/GenBank/DDBJ databases">
        <title>Finished genome of Dactylococcopsis salina PCC 8305.</title>
        <authorList>
            <consortium name="US DOE Joint Genome Institute"/>
            <person name="Gugger M."/>
            <person name="Coursin T."/>
            <person name="Rippka R."/>
            <person name="Tandeau De Marsac N."/>
            <person name="Huntemann M."/>
            <person name="Wei C.-L."/>
            <person name="Han J."/>
            <person name="Detter J.C."/>
            <person name="Han C."/>
            <person name="Tapia R."/>
            <person name="Daligault H."/>
            <person name="Chen A."/>
            <person name="Krypides N."/>
            <person name="Mavromatis K."/>
            <person name="Markowitz V."/>
            <person name="Szeto E."/>
            <person name="Ivanova N."/>
            <person name="Ovchinnikova G."/>
            <person name="Pagani I."/>
            <person name="Pati A."/>
            <person name="Goodwin L."/>
            <person name="Peters L."/>
            <person name="Pitluck S."/>
            <person name="Woyke T."/>
            <person name="Kerfeld C."/>
        </authorList>
    </citation>
    <scope>NUCLEOTIDE SEQUENCE [LARGE SCALE GENOMIC DNA]</scope>
    <source>
        <strain evidence="1">PCC 8305</strain>
    </source>
</reference>
<organism evidence="1 2">
    <name type="scientific">Dactylococcopsis salina (strain PCC 8305)</name>
    <name type="common">Myxobactron salinum</name>
    <dbReference type="NCBI Taxonomy" id="13035"/>
    <lineage>
        <taxon>Bacteria</taxon>
        <taxon>Bacillati</taxon>
        <taxon>Cyanobacteriota</taxon>
        <taxon>Cyanophyceae</taxon>
        <taxon>Nodosilineales</taxon>
        <taxon>Cymatolegaceae</taxon>
        <taxon>Dactylococcopsis</taxon>
    </lineage>
</organism>
<dbReference type="EMBL" id="CP003944">
    <property type="protein sequence ID" value="AFZ50462.1"/>
    <property type="molecule type" value="Genomic_DNA"/>
</dbReference>
<sequence length="324" mass="38667">MVNYTDQYDHPWKEAIGLYFPPFLSFFFPHIWEEINWERGYEFLDKELQKIVRNASVGNRQTDKLVKVWRNNGEETWVLIHIEVQSQSQAEFAQRMYLYNTLIFQRYGQPVVSLAILADDQPRWRPQNYSRELWGCRVGLEFPIAKLLDYQTEMASLRTSLNPFAVIVEAHLATQQTRNQFSRRYQEKVRMVKNLYRRGYSREDILELFRLIDWILRLPQDLEVAFEQEIEQFEEETRMSYMTSWERRGREKGIQEGRKEGREEGIQEGIQQGIQEILESRFGEVEESLMNSVKEINEISRLKTLLRQATTVNSLQEFQSLLGS</sequence>
<dbReference type="Proteomes" id="UP000010482">
    <property type="component" value="Chromosome"/>
</dbReference>
<protein>
    <recommendedName>
        <fullName evidence="3">Transposase, YhgA</fullName>
    </recommendedName>
</protein>
<keyword evidence="2" id="KW-1185">Reference proteome</keyword>
<dbReference type="AlphaFoldDB" id="K9YVB6"/>
<dbReference type="PANTHER" id="PTHR35586">
    <property type="entry name" value="SLL1691 PROTEIN"/>
    <property type="match status" value="1"/>
</dbReference>
<dbReference type="eggNOG" id="COG5464">
    <property type="taxonomic scope" value="Bacteria"/>
</dbReference>
<dbReference type="OrthoDB" id="527046at2"/>
<gene>
    <name evidence="1" type="ORF">Dacsa_1805</name>
</gene>
<evidence type="ECO:0000313" key="2">
    <source>
        <dbReference type="Proteomes" id="UP000010482"/>
    </source>
</evidence>
<evidence type="ECO:0008006" key="3">
    <source>
        <dbReference type="Google" id="ProtNLM"/>
    </source>
</evidence>
<name>K9YVB6_DACS8</name>
<dbReference type="HOGENOM" id="CLU_071039_1_1_3"/>
<dbReference type="KEGG" id="dsl:Dacsa_1805"/>
<accession>K9YVB6</accession>
<dbReference type="PATRIC" id="fig|13035.3.peg.2043"/>
<proteinExistence type="predicted"/>
<dbReference type="STRING" id="13035.Dacsa_1805"/>